<keyword evidence="6" id="KW-0027">Amidation</keyword>
<evidence type="ECO:0000256" key="3">
    <source>
        <dbReference type="ARBA" id="ARBA00022525"/>
    </source>
</evidence>
<feature type="region of interest" description="Disordered" evidence="8">
    <location>
        <begin position="95"/>
        <end position="118"/>
    </location>
</feature>
<keyword evidence="9" id="KW-0812">Transmembrane</keyword>
<comment type="subcellular location">
    <subcellularLocation>
        <location evidence="1 7">Secreted</location>
    </subcellularLocation>
</comment>
<evidence type="ECO:0000313" key="11">
    <source>
        <dbReference type="EMBL" id="KAJ1135816.1"/>
    </source>
</evidence>
<dbReference type="Pfam" id="PF00918">
    <property type="entry name" value="Gastrin"/>
    <property type="match status" value="1"/>
</dbReference>
<comment type="similarity">
    <text evidence="2 7">Belongs to the gastrin/cholecystokinin family.</text>
</comment>
<evidence type="ECO:0000256" key="7">
    <source>
        <dbReference type="RuleBase" id="RU004362"/>
    </source>
</evidence>
<keyword evidence="5" id="KW-0165">Cleavage on pair of basic residues</keyword>
<dbReference type="EMBL" id="JANPWB010000010">
    <property type="protein sequence ID" value="KAJ1135816.1"/>
    <property type="molecule type" value="Genomic_DNA"/>
</dbReference>
<gene>
    <name evidence="11" type="ORF">NDU88_002246</name>
</gene>
<reference evidence="11" key="1">
    <citation type="journal article" date="2022" name="bioRxiv">
        <title>Sequencing and chromosome-scale assembly of the giantPleurodeles waltlgenome.</title>
        <authorList>
            <person name="Brown T."/>
            <person name="Elewa A."/>
            <person name="Iarovenko S."/>
            <person name="Subramanian E."/>
            <person name="Araus A.J."/>
            <person name="Petzold A."/>
            <person name="Susuki M."/>
            <person name="Suzuki K.-i.T."/>
            <person name="Hayashi T."/>
            <person name="Toyoda A."/>
            <person name="Oliveira C."/>
            <person name="Osipova E."/>
            <person name="Leigh N.D."/>
            <person name="Simon A."/>
            <person name="Yun M.H."/>
        </authorList>
    </citation>
    <scope>NUCLEOTIDE SEQUENCE</scope>
    <source>
        <strain evidence="11">20211129_DDA</strain>
        <tissue evidence="11">Liver</tissue>
    </source>
</reference>
<organism evidence="11 12">
    <name type="scientific">Pleurodeles waltl</name>
    <name type="common">Iberian ribbed newt</name>
    <dbReference type="NCBI Taxonomy" id="8319"/>
    <lineage>
        <taxon>Eukaryota</taxon>
        <taxon>Metazoa</taxon>
        <taxon>Chordata</taxon>
        <taxon>Craniata</taxon>
        <taxon>Vertebrata</taxon>
        <taxon>Euteleostomi</taxon>
        <taxon>Amphibia</taxon>
        <taxon>Batrachia</taxon>
        <taxon>Caudata</taxon>
        <taxon>Salamandroidea</taxon>
        <taxon>Salamandridae</taxon>
        <taxon>Pleurodelinae</taxon>
        <taxon>Pleurodeles</taxon>
    </lineage>
</organism>
<dbReference type="AlphaFoldDB" id="A0AAV7Q5F0"/>
<feature type="compositionally biased region" description="Low complexity" evidence="8">
    <location>
        <begin position="95"/>
        <end position="115"/>
    </location>
</feature>
<dbReference type="Proteomes" id="UP001066276">
    <property type="component" value="Chromosome 6"/>
</dbReference>
<keyword evidence="4" id="KW-0765">Sulfation</keyword>
<proteinExistence type="inferred from homology"/>
<evidence type="ECO:0000256" key="8">
    <source>
        <dbReference type="SAM" id="MobiDB-lite"/>
    </source>
</evidence>
<dbReference type="PANTHER" id="PTHR10786">
    <property type="entry name" value="CHOLECYSTOKININ"/>
    <property type="match status" value="1"/>
</dbReference>
<evidence type="ECO:0000256" key="6">
    <source>
        <dbReference type="ARBA" id="ARBA00022815"/>
    </source>
</evidence>
<dbReference type="GO" id="GO:0007586">
    <property type="term" value="P:digestion"/>
    <property type="evidence" value="ECO:0007669"/>
    <property type="project" value="InterPro"/>
</dbReference>
<evidence type="ECO:0000259" key="10">
    <source>
        <dbReference type="Pfam" id="PF00918"/>
    </source>
</evidence>
<dbReference type="PROSITE" id="PS00259">
    <property type="entry name" value="GASTRIN"/>
    <property type="match status" value="1"/>
</dbReference>
<dbReference type="PANTHER" id="PTHR10786:SF0">
    <property type="entry name" value="CHOLECYSTOKININ"/>
    <property type="match status" value="1"/>
</dbReference>
<evidence type="ECO:0000256" key="9">
    <source>
        <dbReference type="SAM" id="Phobius"/>
    </source>
</evidence>
<dbReference type="GO" id="GO:0005615">
    <property type="term" value="C:extracellular space"/>
    <property type="evidence" value="ECO:0007669"/>
    <property type="project" value="TreeGrafter"/>
</dbReference>
<dbReference type="GO" id="GO:0030424">
    <property type="term" value="C:axon"/>
    <property type="evidence" value="ECO:0007669"/>
    <property type="project" value="TreeGrafter"/>
</dbReference>
<sequence length="180" mass="20355">MCASVYVYTCGGWVKEWGGREGCGRSFSWQRRRLAGHRCPIKDVLRLAHQKGLLTAISTTDQRLKLAEMASQLSFTVLLTVLAAGCLAMPMMPDSQMSDMASSQRESRRSAASSELSRRDLLNSLSPEERHFLLQAFPNALAEFSNKDHELGPWHPMQDRDYEGWMDFGRRSVDDLLQNS</sequence>
<feature type="transmembrane region" description="Helical" evidence="9">
    <location>
        <begin position="73"/>
        <end position="92"/>
    </location>
</feature>
<name>A0AAV7Q5F0_PLEWA</name>
<evidence type="ECO:0000256" key="5">
    <source>
        <dbReference type="ARBA" id="ARBA00022685"/>
    </source>
</evidence>
<evidence type="ECO:0000256" key="2">
    <source>
        <dbReference type="ARBA" id="ARBA00006273"/>
    </source>
</evidence>
<keyword evidence="9" id="KW-1133">Transmembrane helix</keyword>
<feature type="domain" description="Gastrin/cholecystokinin peptide hormone" evidence="10">
    <location>
        <begin position="73"/>
        <end position="176"/>
    </location>
</feature>
<dbReference type="GO" id="GO:0005184">
    <property type="term" value="F:neuropeptide hormone activity"/>
    <property type="evidence" value="ECO:0007669"/>
    <property type="project" value="InterPro"/>
</dbReference>
<keyword evidence="12" id="KW-1185">Reference proteome</keyword>
<evidence type="ECO:0000256" key="4">
    <source>
        <dbReference type="ARBA" id="ARBA00022641"/>
    </source>
</evidence>
<evidence type="ECO:0000313" key="12">
    <source>
        <dbReference type="Proteomes" id="UP001066276"/>
    </source>
</evidence>
<dbReference type="InterPro" id="IPR013152">
    <property type="entry name" value="Gastrin/cholecystokinin_CS"/>
</dbReference>
<dbReference type="InterPro" id="IPR001651">
    <property type="entry name" value="Gastrin/CCK"/>
</dbReference>
<protein>
    <recommendedName>
        <fullName evidence="10">Gastrin/cholecystokinin peptide hormone domain-containing protein</fullName>
    </recommendedName>
</protein>
<keyword evidence="9" id="KW-0472">Membrane</keyword>
<comment type="caution">
    <text evidence="11">The sequence shown here is derived from an EMBL/GenBank/DDBJ whole genome shotgun (WGS) entry which is preliminary data.</text>
</comment>
<accession>A0AAV7Q5F0</accession>
<keyword evidence="3" id="KW-0964">Secreted</keyword>
<evidence type="ECO:0000256" key="1">
    <source>
        <dbReference type="ARBA" id="ARBA00004613"/>
    </source>
</evidence>
<dbReference type="InterPro" id="IPR015499">
    <property type="entry name" value="CCK-like"/>
</dbReference>